<gene>
    <name evidence="1" type="ORF">A6769_36020</name>
</gene>
<comment type="caution">
    <text evidence="1">The sequence shown here is derived from an EMBL/GenBank/DDBJ whole genome shotgun (WGS) entry which is preliminary data.</text>
</comment>
<proteinExistence type="predicted"/>
<organism evidence="1 2">
    <name type="scientific">Nostoc punctiforme NIES-2108</name>
    <dbReference type="NCBI Taxonomy" id="1356359"/>
    <lineage>
        <taxon>Bacteria</taxon>
        <taxon>Bacillati</taxon>
        <taxon>Cyanobacteriota</taxon>
        <taxon>Cyanophyceae</taxon>
        <taxon>Nostocales</taxon>
        <taxon>Nostocaceae</taxon>
        <taxon>Nostoc</taxon>
    </lineage>
</organism>
<dbReference type="EMBL" id="LXQE01000200">
    <property type="protein sequence ID" value="RCJ29205.1"/>
    <property type="molecule type" value="Genomic_DNA"/>
</dbReference>
<name>A0A367QYI4_NOSPU</name>
<protein>
    <submittedName>
        <fullName evidence="1">Uncharacterized protein</fullName>
    </submittedName>
</protein>
<dbReference type="AlphaFoldDB" id="A0A367QYI4"/>
<accession>A0A367QYI4</accession>
<sequence>MSQKLTGITEGTHVLYVLPDGRNKGEIRPAIIVKLWRDVSPELIAQGYSNLIVFIDGTNDYPDADGHTVWATSKVYSEDKEPGTWHRRLAVGAIAVGLGSIVN</sequence>
<dbReference type="Proteomes" id="UP000252085">
    <property type="component" value="Unassembled WGS sequence"/>
</dbReference>
<evidence type="ECO:0000313" key="1">
    <source>
        <dbReference type="EMBL" id="RCJ29205.1"/>
    </source>
</evidence>
<evidence type="ECO:0000313" key="2">
    <source>
        <dbReference type="Proteomes" id="UP000252085"/>
    </source>
</evidence>
<reference evidence="1 2" key="1">
    <citation type="submission" date="2016-04" db="EMBL/GenBank/DDBJ databases">
        <authorList>
            <person name="Evans L.H."/>
            <person name="Alamgir A."/>
            <person name="Owens N."/>
            <person name="Weber N.D."/>
            <person name="Virtaneva K."/>
            <person name="Barbian K."/>
            <person name="Babar A."/>
            <person name="Rosenke K."/>
        </authorList>
    </citation>
    <scope>NUCLEOTIDE SEQUENCE [LARGE SCALE GENOMIC DNA]</scope>
    <source>
        <strain evidence="1">NIES-2108</strain>
    </source>
</reference>